<organism evidence="2 3">
    <name type="scientific">Crossiella cryophila</name>
    <dbReference type="NCBI Taxonomy" id="43355"/>
    <lineage>
        <taxon>Bacteria</taxon>
        <taxon>Bacillati</taxon>
        <taxon>Actinomycetota</taxon>
        <taxon>Actinomycetes</taxon>
        <taxon>Pseudonocardiales</taxon>
        <taxon>Pseudonocardiaceae</taxon>
        <taxon>Crossiella</taxon>
    </lineage>
</organism>
<feature type="chain" id="PRO_5031213992" evidence="1">
    <location>
        <begin position="21"/>
        <end position="152"/>
    </location>
</feature>
<evidence type="ECO:0000256" key="1">
    <source>
        <dbReference type="SAM" id="SignalP"/>
    </source>
</evidence>
<accession>A0A7W7CCS3</accession>
<evidence type="ECO:0000313" key="2">
    <source>
        <dbReference type="EMBL" id="MBB4678731.1"/>
    </source>
</evidence>
<dbReference type="Proteomes" id="UP000533598">
    <property type="component" value="Unassembled WGS sequence"/>
</dbReference>
<dbReference type="EMBL" id="JACHMH010000001">
    <property type="protein sequence ID" value="MBB4678731.1"/>
    <property type="molecule type" value="Genomic_DNA"/>
</dbReference>
<gene>
    <name evidence="2" type="ORF">HNR67_004849</name>
</gene>
<feature type="signal peptide" evidence="1">
    <location>
        <begin position="1"/>
        <end position="20"/>
    </location>
</feature>
<protein>
    <submittedName>
        <fullName evidence="2">Uncharacterized protein</fullName>
    </submittedName>
</protein>
<keyword evidence="3" id="KW-1185">Reference proteome</keyword>
<dbReference type="AlphaFoldDB" id="A0A7W7CCS3"/>
<sequence>MTALLGTCASLIALPAAASAAPQEQFECQAPVTQASADGTRKATFTFCAYGKQGKVVYQIRMSNIQIGGVPELTPSIWAYESVFAGGKTPASDRYGPTTISSGAGEIVGPESEIQTGEGLVKVSVTARDYLLDPLDTSTVEAKLGQEVVVPN</sequence>
<name>A0A7W7CCS3_9PSEU</name>
<keyword evidence="1" id="KW-0732">Signal</keyword>
<reference evidence="2 3" key="1">
    <citation type="submission" date="2020-08" db="EMBL/GenBank/DDBJ databases">
        <title>Sequencing the genomes of 1000 actinobacteria strains.</title>
        <authorList>
            <person name="Klenk H.-P."/>
        </authorList>
    </citation>
    <scope>NUCLEOTIDE SEQUENCE [LARGE SCALE GENOMIC DNA]</scope>
    <source>
        <strain evidence="2 3">DSM 44230</strain>
    </source>
</reference>
<proteinExistence type="predicted"/>
<comment type="caution">
    <text evidence="2">The sequence shown here is derived from an EMBL/GenBank/DDBJ whole genome shotgun (WGS) entry which is preliminary data.</text>
</comment>
<evidence type="ECO:0000313" key="3">
    <source>
        <dbReference type="Proteomes" id="UP000533598"/>
    </source>
</evidence>
<dbReference type="RefSeq" id="WP_185004567.1">
    <property type="nucleotide sequence ID" value="NZ_BAAAUI010000010.1"/>
</dbReference>